<dbReference type="PATRIC" id="fig|1441095.3.peg.4568"/>
<sequence length="266" mass="30778">MKAFATDLDRTLIYSKRMLETYPPEDAYELVEMFEGKERSYMSVQAKKHLLKIQQEMHFIPVTTRTTEQYNRIFLFQNDIKPKFAVTTNGACILKNGVPLPEWTDLMEKEIGMCQSIDDMIQEIQSLDLIPHIKQIKTAQHFFIYLIIKDDKIPFIRLKEVIQWAEQRDWRASLQGRKLYFIPKALNKWRAVSYLKELLSLEKIFSAGDSLLDYELIQEADCGIAPAHGEVLASYPMLAATASEGMRASDEILEMIISSFTPILEV</sequence>
<protein>
    <submittedName>
        <fullName evidence="2">Hydrolase (Had superfamily)</fullName>
    </submittedName>
</protein>
<dbReference type="RefSeq" id="WP_053605523.1">
    <property type="nucleotide sequence ID" value="NZ_CP012600.1"/>
</dbReference>
<dbReference type="Proteomes" id="UP000067625">
    <property type="component" value="Chromosome"/>
</dbReference>
<keyword evidence="3" id="KW-1185">Reference proteome</keyword>
<dbReference type="InterPro" id="IPR024197">
    <property type="entry name" value="TPP-like"/>
</dbReference>
<name>A0A0M4G0M9_9BACI</name>
<dbReference type="Gene3D" id="3.40.50.1000">
    <property type="entry name" value="HAD superfamily/HAD-like"/>
    <property type="match status" value="2"/>
</dbReference>
<dbReference type="PIRSF" id="PIRSF030802">
    <property type="entry name" value="UCP030802"/>
    <property type="match status" value="1"/>
</dbReference>
<keyword evidence="2" id="KW-0378">Hydrolase</keyword>
<organism evidence="2 3">
    <name type="scientific">Bacillus gobiensis</name>
    <dbReference type="NCBI Taxonomy" id="1441095"/>
    <lineage>
        <taxon>Bacteria</taxon>
        <taxon>Bacillati</taxon>
        <taxon>Bacillota</taxon>
        <taxon>Bacilli</taxon>
        <taxon>Bacillales</taxon>
        <taxon>Bacillaceae</taxon>
        <taxon>Bacillus</taxon>
    </lineage>
</organism>
<proteinExistence type="predicted"/>
<reference evidence="2 3" key="2">
    <citation type="journal article" date="2016" name="Int. J. Syst. Evol. Microbiol.">
        <title>Bacillus gobiensis sp. nov., isolated from a soil sample.</title>
        <authorList>
            <person name="Liu B."/>
            <person name="Liu G.H."/>
            <person name="Cetin S."/>
            <person name="Schumann P."/>
            <person name="Pan Z.Z."/>
            <person name="Chen Q.Q."/>
        </authorList>
    </citation>
    <scope>NUCLEOTIDE SEQUENCE [LARGE SCALE GENOMIC DNA]</scope>
    <source>
        <strain evidence="2 3">FJAT-4402</strain>
    </source>
</reference>
<dbReference type="InterPro" id="IPR023214">
    <property type="entry name" value="HAD_sf"/>
</dbReference>
<dbReference type="InterPro" id="IPR006380">
    <property type="entry name" value="SPP-like_dom"/>
</dbReference>
<dbReference type="SUPFAM" id="SSF56784">
    <property type="entry name" value="HAD-like"/>
    <property type="match status" value="1"/>
</dbReference>
<dbReference type="STRING" id="1441095.AM592_20650"/>
<reference evidence="3" key="1">
    <citation type="submission" date="2015-08" db="EMBL/GenBank/DDBJ databases">
        <title>Genome sequencing project for genomic taxonomy and phylogenomics of Bacillus-like bacteria.</title>
        <authorList>
            <person name="Liu B."/>
            <person name="Wang J."/>
            <person name="Zhu Y."/>
            <person name="Liu G."/>
            <person name="Chen Q."/>
            <person name="Chen Z."/>
            <person name="Lan J."/>
            <person name="Che J."/>
            <person name="Ge C."/>
            <person name="Shi H."/>
            <person name="Pan Z."/>
            <person name="Liu X."/>
        </authorList>
    </citation>
    <scope>NUCLEOTIDE SEQUENCE [LARGE SCALE GENOMIC DNA]</scope>
    <source>
        <strain evidence="3">FJAT-4402</strain>
    </source>
</reference>
<evidence type="ECO:0000313" key="3">
    <source>
        <dbReference type="Proteomes" id="UP000067625"/>
    </source>
</evidence>
<accession>A0A0M4G0M9</accession>
<dbReference type="Pfam" id="PF05116">
    <property type="entry name" value="S6PP"/>
    <property type="match status" value="1"/>
</dbReference>
<evidence type="ECO:0000313" key="2">
    <source>
        <dbReference type="EMBL" id="ALC83663.1"/>
    </source>
</evidence>
<dbReference type="EMBL" id="CP012600">
    <property type="protein sequence ID" value="ALC83663.1"/>
    <property type="molecule type" value="Genomic_DNA"/>
</dbReference>
<evidence type="ECO:0000259" key="1">
    <source>
        <dbReference type="Pfam" id="PF05116"/>
    </source>
</evidence>
<dbReference type="InterPro" id="IPR036412">
    <property type="entry name" value="HAD-like_sf"/>
</dbReference>
<dbReference type="OrthoDB" id="1666512at2"/>
<dbReference type="AlphaFoldDB" id="A0A0M4G0M9"/>
<dbReference type="GO" id="GO:0016787">
    <property type="term" value="F:hydrolase activity"/>
    <property type="evidence" value="ECO:0007669"/>
    <property type="project" value="UniProtKB-KW"/>
</dbReference>
<feature type="domain" description="Sucrose phosphatase-like" evidence="1">
    <location>
        <begin position="4"/>
        <end position="225"/>
    </location>
</feature>
<gene>
    <name evidence="2" type="ORF">AM592_20650</name>
</gene>